<evidence type="ECO:0000256" key="2">
    <source>
        <dbReference type="ARBA" id="ARBA00023125"/>
    </source>
</evidence>
<dbReference type="PANTHER" id="PTHR30055">
    <property type="entry name" value="HTH-TYPE TRANSCRIPTIONAL REGULATOR RUTR"/>
    <property type="match status" value="1"/>
</dbReference>
<sequence length="195" mass="21125">MRAQPPTRTDLRRQELLAELTTLFLREGFSVFSLAMLAERLHCSKTTLYLVAGSKEQIVVATVRHYFRTAAERIETLVAASDDPVRRLRGYLLGVSAELKPASEAFYADLTAFAPADAVYQENTVHAARRVRELVDEGVAAGVLRPAHAAFVGAAVTQVMTAIQRGDIAAATGLNHADAYRELTDLVLNGLGTGT</sequence>
<dbReference type="Proteomes" id="UP000198802">
    <property type="component" value="Unassembled WGS sequence"/>
</dbReference>
<dbReference type="InterPro" id="IPR036271">
    <property type="entry name" value="Tet_transcr_reg_TetR-rel_C_sf"/>
</dbReference>
<dbReference type="SUPFAM" id="SSF48498">
    <property type="entry name" value="Tetracyclin repressor-like, C-terminal domain"/>
    <property type="match status" value="1"/>
</dbReference>
<keyword evidence="3" id="KW-0804">Transcription</keyword>
<dbReference type="Gene3D" id="1.10.357.10">
    <property type="entry name" value="Tetracycline Repressor, domain 2"/>
    <property type="match status" value="1"/>
</dbReference>
<dbReference type="SUPFAM" id="SSF46689">
    <property type="entry name" value="Homeodomain-like"/>
    <property type="match status" value="1"/>
</dbReference>
<keyword evidence="1" id="KW-0805">Transcription regulation</keyword>
<feature type="domain" description="HTH tetR-type" evidence="5">
    <location>
        <begin position="10"/>
        <end position="70"/>
    </location>
</feature>
<keyword evidence="2 4" id="KW-0238">DNA-binding</keyword>
<dbReference type="PROSITE" id="PS50977">
    <property type="entry name" value="HTH_TETR_2"/>
    <property type="match status" value="1"/>
</dbReference>
<evidence type="ECO:0000256" key="1">
    <source>
        <dbReference type="ARBA" id="ARBA00023015"/>
    </source>
</evidence>
<dbReference type="GO" id="GO:0003700">
    <property type="term" value="F:DNA-binding transcription factor activity"/>
    <property type="evidence" value="ECO:0007669"/>
    <property type="project" value="TreeGrafter"/>
</dbReference>
<dbReference type="GO" id="GO:0000976">
    <property type="term" value="F:transcription cis-regulatory region binding"/>
    <property type="evidence" value="ECO:0007669"/>
    <property type="project" value="TreeGrafter"/>
</dbReference>
<evidence type="ECO:0000259" key="5">
    <source>
        <dbReference type="PROSITE" id="PS50977"/>
    </source>
</evidence>
<dbReference type="InterPro" id="IPR009057">
    <property type="entry name" value="Homeodomain-like_sf"/>
</dbReference>
<evidence type="ECO:0000313" key="6">
    <source>
        <dbReference type="EMBL" id="CUU56737.1"/>
    </source>
</evidence>
<reference evidence="7" key="1">
    <citation type="submission" date="2015-11" db="EMBL/GenBank/DDBJ databases">
        <authorList>
            <person name="Varghese N."/>
        </authorList>
    </citation>
    <scope>NUCLEOTIDE SEQUENCE [LARGE SCALE GENOMIC DNA]</scope>
    <source>
        <strain evidence="7">DSM 45899</strain>
    </source>
</reference>
<dbReference type="EMBL" id="FAOZ01000008">
    <property type="protein sequence ID" value="CUU56737.1"/>
    <property type="molecule type" value="Genomic_DNA"/>
</dbReference>
<dbReference type="RefSeq" id="WP_165615655.1">
    <property type="nucleotide sequence ID" value="NZ_FAOZ01000008.1"/>
</dbReference>
<organism evidence="6 7">
    <name type="scientific">Parafrankia irregularis</name>
    <dbReference type="NCBI Taxonomy" id="795642"/>
    <lineage>
        <taxon>Bacteria</taxon>
        <taxon>Bacillati</taxon>
        <taxon>Actinomycetota</taxon>
        <taxon>Actinomycetes</taxon>
        <taxon>Frankiales</taxon>
        <taxon>Frankiaceae</taxon>
        <taxon>Parafrankia</taxon>
    </lineage>
</organism>
<evidence type="ECO:0000256" key="3">
    <source>
        <dbReference type="ARBA" id="ARBA00023163"/>
    </source>
</evidence>
<dbReference type="Pfam" id="PF00440">
    <property type="entry name" value="TetR_N"/>
    <property type="match status" value="1"/>
</dbReference>
<dbReference type="PANTHER" id="PTHR30055:SF234">
    <property type="entry name" value="HTH-TYPE TRANSCRIPTIONAL REGULATOR BETI"/>
    <property type="match status" value="1"/>
</dbReference>
<dbReference type="InterPro" id="IPR050109">
    <property type="entry name" value="HTH-type_TetR-like_transc_reg"/>
</dbReference>
<dbReference type="InterPro" id="IPR001647">
    <property type="entry name" value="HTH_TetR"/>
</dbReference>
<dbReference type="Gene3D" id="1.10.10.60">
    <property type="entry name" value="Homeodomain-like"/>
    <property type="match status" value="1"/>
</dbReference>
<feature type="DNA-binding region" description="H-T-H motif" evidence="4">
    <location>
        <begin position="33"/>
        <end position="52"/>
    </location>
</feature>
<accession>A0A0S4QM97</accession>
<evidence type="ECO:0000256" key="4">
    <source>
        <dbReference type="PROSITE-ProRule" id="PRU00335"/>
    </source>
</evidence>
<proteinExistence type="predicted"/>
<name>A0A0S4QM97_9ACTN</name>
<dbReference type="AlphaFoldDB" id="A0A0S4QM97"/>
<gene>
    <name evidence="6" type="ORF">Ga0074812_108265</name>
</gene>
<protein>
    <submittedName>
        <fullName evidence="6">DNA-binding transcriptional regulator, AcrR family</fullName>
    </submittedName>
</protein>
<evidence type="ECO:0000313" key="7">
    <source>
        <dbReference type="Proteomes" id="UP000198802"/>
    </source>
</evidence>
<keyword evidence="7" id="KW-1185">Reference proteome</keyword>